<sequence length="295" mass="34170">MSSAYQVSTIGTEYTSSHRVYIEHNRQVISPFHDIPLYADSEKKIVNMIVEIPRWSNAKYEIATGEKYNPIKQDVKKGKVRFVRNCFPYKGYIWNYGALPQTWEDPTVISKDTNARGDNDPIDVCEIGQEIGYRGQVKQVKILGVMALLDEGETDWKLIAIDINDPLADKVNDIHDVEKYFPQLIDATRHWFKIYKMPDGKPANQFAFNGQCKDKTYAEAVVKETHEAWKRLIEGRTPCKANTHDISMANFTNKHSPYVLNTFNDQELQKVLVKQKNKKDIEAKDNKWYFLKSQL</sequence>
<evidence type="ECO:0000256" key="10">
    <source>
        <dbReference type="ARBA" id="ARBA00040300"/>
    </source>
</evidence>
<dbReference type="SUPFAM" id="SSF50324">
    <property type="entry name" value="Inorganic pyrophosphatase"/>
    <property type="match status" value="1"/>
</dbReference>
<dbReference type="GeneID" id="35444272"/>
<dbReference type="GO" id="GO:0006796">
    <property type="term" value="P:phosphate-containing compound metabolic process"/>
    <property type="evidence" value="ECO:0007669"/>
    <property type="project" value="InterPro"/>
</dbReference>
<evidence type="ECO:0000256" key="8">
    <source>
        <dbReference type="ARBA" id="ARBA00022842"/>
    </source>
</evidence>
<dbReference type="GO" id="GO:0005737">
    <property type="term" value="C:cytoplasm"/>
    <property type="evidence" value="ECO:0007669"/>
    <property type="project" value="UniProtKB-SubCell"/>
</dbReference>
<dbReference type="Gene3D" id="3.90.80.10">
    <property type="entry name" value="Inorganic pyrophosphatase"/>
    <property type="match status" value="1"/>
</dbReference>
<dbReference type="Pfam" id="PF00719">
    <property type="entry name" value="Pyrophosphatase"/>
    <property type="match status" value="1"/>
</dbReference>
<dbReference type="InterPro" id="IPR036649">
    <property type="entry name" value="Pyrophosphatase_sf"/>
</dbReference>
<dbReference type="EC" id="3.6.1.1" evidence="4"/>
<dbReference type="PANTHER" id="PTHR10286">
    <property type="entry name" value="INORGANIC PYROPHOSPHATASE"/>
    <property type="match status" value="1"/>
</dbReference>
<accession>A0A2G4SP58</accession>
<evidence type="ECO:0000256" key="1">
    <source>
        <dbReference type="ARBA" id="ARBA00001946"/>
    </source>
</evidence>
<dbReference type="STRING" id="1340429.A0A2G4SP58"/>
<evidence type="ECO:0000256" key="6">
    <source>
        <dbReference type="ARBA" id="ARBA00022723"/>
    </source>
</evidence>
<dbReference type="RefSeq" id="XP_023464233.1">
    <property type="nucleotide sequence ID" value="XM_023613283.1"/>
</dbReference>
<dbReference type="FunFam" id="3.90.80.10:FF:000004">
    <property type="entry name" value="Inorganic pyrophosphatase"/>
    <property type="match status" value="1"/>
</dbReference>
<keyword evidence="6" id="KW-0479">Metal-binding</keyword>
<reference evidence="12 13" key="1">
    <citation type="journal article" date="2016" name="Proc. Natl. Acad. Sci. U.S.A.">
        <title>Lipid metabolic changes in an early divergent fungus govern the establishment of a mutualistic symbiosis with endobacteria.</title>
        <authorList>
            <person name="Lastovetsky O.A."/>
            <person name="Gaspar M.L."/>
            <person name="Mondo S.J."/>
            <person name="LaButti K.M."/>
            <person name="Sandor L."/>
            <person name="Grigoriev I.V."/>
            <person name="Henry S.A."/>
            <person name="Pawlowska T.E."/>
        </authorList>
    </citation>
    <scope>NUCLEOTIDE SEQUENCE [LARGE SCALE GENOMIC DNA]</scope>
    <source>
        <strain evidence="12 13">ATCC 52813</strain>
    </source>
</reference>
<keyword evidence="13" id="KW-1185">Reference proteome</keyword>
<evidence type="ECO:0000256" key="2">
    <source>
        <dbReference type="ARBA" id="ARBA00004496"/>
    </source>
</evidence>
<evidence type="ECO:0000256" key="3">
    <source>
        <dbReference type="ARBA" id="ARBA00006220"/>
    </source>
</evidence>
<keyword evidence="5" id="KW-0963">Cytoplasm</keyword>
<dbReference type="CDD" id="cd00412">
    <property type="entry name" value="pyrophosphatase"/>
    <property type="match status" value="1"/>
</dbReference>
<organism evidence="12 13">
    <name type="scientific">Rhizopus microsporus ATCC 52813</name>
    <dbReference type="NCBI Taxonomy" id="1340429"/>
    <lineage>
        <taxon>Eukaryota</taxon>
        <taxon>Fungi</taxon>
        <taxon>Fungi incertae sedis</taxon>
        <taxon>Mucoromycota</taxon>
        <taxon>Mucoromycotina</taxon>
        <taxon>Mucoromycetes</taxon>
        <taxon>Mucorales</taxon>
        <taxon>Mucorineae</taxon>
        <taxon>Rhizopodaceae</taxon>
        <taxon>Rhizopus</taxon>
    </lineage>
</organism>
<proteinExistence type="inferred from homology"/>
<name>A0A2G4SP58_RHIZD</name>
<keyword evidence="8" id="KW-0460">Magnesium</keyword>
<dbReference type="EMBL" id="KZ303854">
    <property type="protein sequence ID" value="PHZ10525.1"/>
    <property type="molecule type" value="Genomic_DNA"/>
</dbReference>
<dbReference type="GO" id="GO:0000287">
    <property type="term" value="F:magnesium ion binding"/>
    <property type="evidence" value="ECO:0007669"/>
    <property type="project" value="InterPro"/>
</dbReference>
<evidence type="ECO:0000313" key="13">
    <source>
        <dbReference type="Proteomes" id="UP000242254"/>
    </source>
</evidence>
<comment type="catalytic activity">
    <reaction evidence="11">
        <text>diphosphate + H2O = 2 phosphate + H(+)</text>
        <dbReference type="Rhea" id="RHEA:24576"/>
        <dbReference type="ChEBI" id="CHEBI:15377"/>
        <dbReference type="ChEBI" id="CHEBI:15378"/>
        <dbReference type="ChEBI" id="CHEBI:33019"/>
        <dbReference type="ChEBI" id="CHEBI:43474"/>
        <dbReference type="EC" id="3.6.1.1"/>
    </reaction>
</comment>
<keyword evidence="7" id="KW-0378">Hydrolase</keyword>
<dbReference type="Proteomes" id="UP000242254">
    <property type="component" value="Unassembled WGS sequence"/>
</dbReference>
<evidence type="ECO:0000256" key="9">
    <source>
        <dbReference type="ARBA" id="ARBA00032535"/>
    </source>
</evidence>
<evidence type="ECO:0000256" key="7">
    <source>
        <dbReference type="ARBA" id="ARBA00022801"/>
    </source>
</evidence>
<comment type="cofactor">
    <cofactor evidence="1">
        <name>Mg(2+)</name>
        <dbReference type="ChEBI" id="CHEBI:18420"/>
    </cofactor>
</comment>
<evidence type="ECO:0000313" key="12">
    <source>
        <dbReference type="EMBL" id="PHZ10525.1"/>
    </source>
</evidence>
<comment type="subcellular location">
    <subcellularLocation>
        <location evidence="2">Cytoplasm</location>
    </subcellularLocation>
</comment>
<gene>
    <name evidence="12" type="ORF">RHIMIDRAFT_285477</name>
</gene>
<evidence type="ECO:0000256" key="11">
    <source>
        <dbReference type="ARBA" id="ARBA00047820"/>
    </source>
</evidence>
<dbReference type="GO" id="GO:0004427">
    <property type="term" value="F:inorganic diphosphate phosphatase activity"/>
    <property type="evidence" value="ECO:0007669"/>
    <property type="project" value="UniProtKB-EC"/>
</dbReference>
<dbReference type="AlphaFoldDB" id="A0A2G4SP58"/>
<comment type="similarity">
    <text evidence="3">Belongs to the PPase family.</text>
</comment>
<evidence type="ECO:0000256" key="5">
    <source>
        <dbReference type="ARBA" id="ARBA00022490"/>
    </source>
</evidence>
<evidence type="ECO:0000256" key="4">
    <source>
        <dbReference type="ARBA" id="ARBA00012146"/>
    </source>
</evidence>
<protein>
    <recommendedName>
        <fullName evidence="10">Inorganic pyrophosphatase</fullName>
        <ecNumber evidence="4">3.6.1.1</ecNumber>
    </recommendedName>
    <alternativeName>
        <fullName evidence="9">Pyrophosphate phospho-hydrolase</fullName>
    </alternativeName>
</protein>
<dbReference type="PROSITE" id="PS00387">
    <property type="entry name" value="PPASE"/>
    <property type="match status" value="1"/>
</dbReference>
<dbReference type="InterPro" id="IPR008162">
    <property type="entry name" value="Pyrophosphatase"/>
</dbReference>